<evidence type="ECO:0000259" key="1">
    <source>
        <dbReference type="Pfam" id="PF16114"/>
    </source>
</evidence>
<organism evidence="2 3">
    <name type="scientific">Suillus discolor</name>
    <dbReference type="NCBI Taxonomy" id="1912936"/>
    <lineage>
        <taxon>Eukaryota</taxon>
        <taxon>Fungi</taxon>
        <taxon>Dikarya</taxon>
        <taxon>Basidiomycota</taxon>
        <taxon>Agaricomycotina</taxon>
        <taxon>Agaricomycetes</taxon>
        <taxon>Agaricomycetidae</taxon>
        <taxon>Boletales</taxon>
        <taxon>Suillineae</taxon>
        <taxon>Suillaceae</taxon>
        <taxon>Suillus</taxon>
    </lineage>
</organism>
<sequence>MNSQTTVNKYSGAPSKGQIFEYAKTILDLLTRPPRSDGKILIIGGITNFANVLLKTCPVRSVFRFNKHLPQPGLNWTFVTLCDV</sequence>
<dbReference type="InterPro" id="IPR016102">
    <property type="entry name" value="Succinyl-CoA_synth-like"/>
</dbReference>
<evidence type="ECO:0000313" key="3">
    <source>
        <dbReference type="Proteomes" id="UP000823399"/>
    </source>
</evidence>
<accession>A0A9P7JQJ3</accession>
<protein>
    <recommendedName>
        <fullName evidence="1">ATP-citrate synthase citrate-binding domain-containing protein</fullName>
    </recommendedName>
</protein>
<gene>
    <name evidence="2" type="ORF">F5147DRAFT_712972</name>
</gene>
<dbReference type="RefSeq" id="XP_041289062.1">
    <property type="nucleotide sequence ID" value="XM_041438386.1"/>
</dbReference>
<dbReference type="GeneID" id="64700645"/>
<evidence type="ECO:0000313" key="2">
    <source>
        <dbReference type="EMBL" id="KAG2098959.1"/>
    </source>
</evidence>
<dbReference type="AlphaFoldDB" id="A0A9P7JQJ3"/>
<dbReference type="InterPro" id="IPR032263">
    <property type="entry name" value="Citrate-bd"/>
</dbReference>
<comment type="caution">
    <text evidence="2">The sequence shown here is derived from an EMBL/GenBank/DDBJ whole genome shotgun (WGS) entry which is preliminary data.</text>
</comment>
<dbReference type="Gene3D" id="3.40.50.261">
    <property type="entry name" value="Succinyl-CoA synthetase domains"/>
    <property type="match status" value="1"/>
</dbReference>
<dbReference type="EMBL" id="JABBWM010000059">
    <property type="protein sequence ID" value="KAG2098959.1"/>
    <property type="molecule type" value="Genomic_DNA"/>
</dbReference>
<feature type="domain" description="ATP-citrate synthase citrate-binding" evidence="1">
    <location>
        <begin position="9"/>
        <end position="53"/>
    </location>
</feature>
<keyword evidence="3" id="KW-1185">Reference proteome</keyword>
<dbReference type="Pfam" id="PF16114">
    <property type="entry name" value="Citrate_bind"/>
    <property type="match status" value="1"/>
</dbReference>
<dbReference type="OrthoDB" id="3261737at2759"/>
<reference evidence="2" key="1">
    <citation type="journal article" date="2020" name="New Phytol.">
        <title>Comparative genomics reveals dynamic genome evolution in host specialist ectomycorrhizal fungi.</title>
        <authorList>
            <person name="Lofgren L.A."/>
            <person name="Nguyen N.H."/>
            <person name="Vilgalys R."/>
            <person name="Ruytinx J."/>
            <person name="Liao H.L."/>
            <person name="Branco S."/>
            <person name="Kuo A."/>
            <person name="LaButti K."/>
            <person name="Lipzen A."/>
            <person name="Andreopoulos W."/>
            <person name="Pangilinan J."/>
            <person name="Riley R."/>
            <person name="Hundley H."/>
            <person name="Na H."/>
            <person name="Barry K."/>
            <person name="Grigoriev I.V."/>
            <person name="Stajich J.E."/>
            <person name="Kennedy P.G."/>
        </authorList>
    </citation>
    <scope>NUCLEOTIDE SEQUENCE</scope>
    <source>
        <strain evidence="2">FC423</strain>
    </source>
</reference>
<name>A0A9P7JQJ3_9AGAM</name>
<dbReference type="Proteomes" id="UP000823399">
    <property type="component" value="Unassembled WGS sequence"/>
</dbReference>
<proteinExistence type="predicted"/>